<reference evidence="2 3" key="1">
    <citation type="submission" date="2016-10" db="EMBL/GenBank/DDBJ databases">
        <title>Evaluation of Human, Animal and Environmental Mycobacterium chelonae Isolates by Core Genome Phylogenomic Analysis, Targeted Gene Comparison, and Anti-microbial Susceptibility Patterns: A Tale of Mistaken Identities.</title>
        <authorList>
            <person name="Fogelson S.B."/>
            <person name="Camus A.C."/>
            <person name="Lorenz W."/>
            <person name="Vasireddy R."/>
            <person name="Vasireddy S."/>
            <person name="Smith T."/>
            <person name="Brown-Elliott B.A."/>
            <person name="Wallace R.J.Jr."/>
            <person name="Hasan N.A."/>
            <person name="Reischl U."/>
            <person name="Sanchez S."/>
        </authorList>
    </citation>
    <scope>NUCLEOTIDE SEQUENCE [LARGE SCALE GENOMIC DNA]</scope>
    <source>
        <strain evidence="2 3">24999</strain>
    </source>
</reference>
<dbReference type="RefSeq" id="WP_070945428.1">
    <property type="nucleotide sequence ID" value="NZ_MLCL01000032.1"/>
</dbReference>
<dbReference type="EMBL" id="MLHV01000013">
    <property type="protein sequence ID" value="OHT97627.1"/>
    <property type="molecule type" value="Genomic_DNA"/>
</dbReference>
<dbReference type="InterPro" id="IPR002734">
    <property type="entry name" value="RibDG_C"/>
</dbReference>
<dbReference type="InterPro" id="IPR050765">
    <property type="entry name" value="Riboflavin_Biosynth_HTPR"/>
</dbReference>
<dbReference type="InterPro" id="IPR024072">
    <property type="entry name" value="DHFR-like_dom_sf"/>
</dbReference>
<dbReference type="Gene3D" id="3.40.430.10">
    <property type="entry name" value="Dihydrofolate Reductase, subunit A"/>
    <property type="match status" value="1"/>
</dbReference>
<organism evidence="2 3">
    <name type="scientific">Mycobacterium syngnathidarum</name>
    <dbReference type="NCBI Taxonomy" id="1908205"/>
    <lineage>
        <taxon>Bacteria</taxon>
        <taxon>Bacillati</taxon>
        <taxon>Actinomycetota</taxon>
        <taxon>Actinomycetes</taxon>
        <taxon>Mycobacteriales</taxon>
        <taxon>Mycobacteriaceae</taxon>
        <taxon>Mycobacterium</taxon>
    </lineage>
</organism>
<gene>
    <name evidence="2" type="ORF">BKG61_15430</name>
</gene>
<evidence type="ECO:0000259" key="1">
    <source>
        <dbReference type="Pfam" id="PF01872"/>
    </source>
</evidence>
<dbReference type="AlphaFoldDB" id="A0A1S1JXV5"/>
<dbReference type="Proteomes" id="UP000179636">
    <property type="component" value="Unassembled WGS sequence"/>
</dbReference>
<feature type="domain" description="Bacterial bifunctional deaminase-reductase C-terminal" evidence="1">
    <location>
        <begin position="70"/>
        <end position="148"/>
    </location>
</feature>
<dbReference type="STRING" id="1908205.BKG60_10175"/>
<name>A0A1S1JXV5_9MYCO</name>
<dbReference type="PANTHER" id="PTHR38011:SF11">
    <property type="entry name" value="2,5-DIAMINO-6-RIBOSYLAMINO-4(3H)-PYRIMIDINONE 5'-PHOSPHATE REDUCTASE"/>
    <property type="match status" value="1"/>
</dbReference>
<comment type="caution">
    <text evidence="2">The sequence shown here is derived from an EMBL/GenBank/DDBJ whole genome shotgun (WGS) entry which is preliminary data.</text>
</comment>
<accession>A0A1S1JXV5</accession>
<dbReference type="Pfam" id="PF01872">
    <property type="entry name" value="RibD_C"/>
    <property type="match status" value="1"/>
</dbReference>
<sequence>MKTVYYTASSLDGFIVDAEDSLDWLISRNIDQQGPFGYDGFIKTIGALVMGSSTYEWIVKNQPDEWMYEQPTWVLTHRQEIIVAGHPVQVYAGDVGELHTRLATAAAGKDVWVVGGGDVAAQFVTAGLIDEMIVSYAPCTLGAGAPVLPVRSEWVLAETAANGEFVCARWVRAPAD</sequence>
<dbReference type="GO" id="GO:0008703">
    <property type="term" value="F:5-amino-6-(5-phosphoribosylamino)uracil reductase activity"/>
    <property type="evidence" value="ECO:0007669"/>
    <property type="project" value="InterPro"/>
</dbReference>
<evidence type="ECO:0000313" key="3">
    <source>
        <dbReference type="Proteomes" id="UP000179636"/>
    </source>
</evidence>
<dbReference type="SUPFAM" id="SSF53597">
    <property type="entry name" value="Dihydrofolate reductase-like"/>
    <property type="match status" value="1"/>
</dbReference>
<proteinExistence type="predicted"/>
<evidence type="ECO:0000313" key="2">
    <source>
        <dbReference type="EMBL" id="OHT97627.1"/>
    </source>
</evidence>
<protein>
    <submittedName>
        <fullName evidence="2">Deaminase</fullName>
    </submittedName>
</protein>
<dbReference type="PANTHER" id="PTHR38011">
    <property type="entry name" value="DIHYDROFOLATE REDUCTASE FAMILY PROTEIN (AFU_ORTHOLOGUE AFUA_8G06820)"/>
    <property type="match status" value="1"/>
</dbReference>
<accession>A0A1Q9WD63</accession>
<dbReference type="OrthoDB" id="3427770at2"/>
<keyword evidence="3" id="KW-1185">Reference proteome</keyword>
<dbReference type="GO" id="GO:0009231">
    <property type="term" value="P:riboflavin biosynthetic process"/>
    <property type="evidence" value="ECO:0007669"/>
    <property type="project" value="InterPro"/>
</dbReference>